<reference evidence="3" key="1">
    <citation type="journal article" date="2019" name="Int. J. Syst. Evol. Microbiol.">
        <title>The Global Catalogue of Microorganisms (GCM) 10K type strain sequencing project: providing services to taxonomists for standard genome sequencing and annotation.</title>
        <authorList>
            <consortium name="The Broad Institute Genomics Platform"/>
            <consortium name="The Broad Institute Genome Sequencing Center for Infectious Disease"/>
            <person name="Wu L."/>
            <person name="Ma J."/>
        </authorList>
    </citation>
    <scope>NUCLEOTIDE SEQUENCE [LARGE SCALE GENOMIC DNA]</scope>
    <source>
        <strain evidence="3">KCTC 33576</strain>
    </source>
</reference>
<protein>
    <submittedName>
        <fullName evidence="2">Uncharacterized protein</fullName>
    </submittedName>
</protein>
<evidence type="ECO:0000256" key="1">
    <source>
        <dbReference type="SAM" id="SignalP"/>
    </source>
</evidence>
<feature type="chain" id="PRO_5047345142" evidence="1">
    <location>
        <begin position="26"/>
        <end position="172"/>
    </location>
</feature>
<dbReference type="RefSeq" id="WP_377466463.1">
    <property type="nucleotide sequence ID" value="NZ_JBHUOP010000003.1"/>
</dbReference>
<dbReference type="Proteomes" id="UP001597391">
    <property type="component" value="Unassembled WGS sequence"/>
</dbReference>
<comment type="caution">
    <text evidence="2">The sequence shown here is derived from an EMBL/GenBank/DDBJ whole genome shotgun (WGS) entry which is preliminary data.</text>
</comment>
<evidence type="ECO:0000313" key="2">
    <source>
        <dbReference type="EMBL" id="MFD2840594.1"/>
    </source>
</evidence>
<keyword evidence="1" id="KW-0732">Signal</keyword>
<dbReference type="EMBL" id="JBHUOP010000003">
    <property type="protein sequence ID" value="MFD2840594.1"/>
    <property type="molecule type" value="Genomic_DNA"/>
</dbReference>
<organism evidence="2 3">
    <name type="scientific">Populibacterium corticicola</name>
    <dbReference type="NCBI Taxonomy" id="1812826"/>
    <lineage>
        <taxon>Bacteria</taxon>
        <taxon>Bacillati</taxon>
        <taxon>Actinomycetota</taxon>
        <taxon>Actinomycetes</taxon>
        <taxon>Micrococcales</taxon>
        <taxon>Jonesiaceae</taxon>
        <taxon>Populibacterium</taxon>
    </lineage>
</organism>
<feature type="signal peptide" evidence="1">
    <location>
        <begin position="1"/>
        <end position="25"/>
    </location>
</feature>
<proteinExistence type="predicted"/>
<gene>
    <name evidence="2" type="ORF">ACFSYH_08425</name>
</gene>
<sequence length="172" mass="18443">MISRARKTITIALVTILTLSFTVQSATASTQIEDDTSGTFVVTDITGIDREVNLEEFEEILQKFEETIAADALGLDGFSGVRPMAHAQTEGTTFRSVKLYFNKSETSRIAAGAGLCLTIVSSIPMAAVLKPACFGLTVYATSAVVANTCIGIAKSQVPLTPYPIYHKGQWCK</sequence>
<evidence type="ECO:0000313" key="3">
    <source>
        <dbReference type="Proteomes" id="UP001597391"/>
    </source>
</evidence>
<name>A0ABW5XHP7_9MICO</name>
<accession>A0ABW5XHP7</accession>
<keyword evidence="3" id="KW-1185">Reference proteome</keyword>